<feature type="transmembrane region" description="Helical" evidence="1">
    <location>
        <begin position="73"/>
        <end position="105"/>
    </location>
</feature>
<dbReference type="AlphaFoldDB" id="A0A194AG21"/>
<reference evidence="3" key="1">
    <citation type="submission" date="2016-06" db="EMBL/GenBank/DDBJ databases">
        <title>Draft genome sequence of Desulfoplanes formicivorans strain Pf12B.</title>
        <authorList>
            <person name="Watanabe M."/>
            <person name="Kojima H."/>
            <person name="Fukui M."/>
        </authorList>
    </citation>
    <scope>NUCLEOTIDE SEQUENCE [LARGE SCALE GENOMIC DNA]</scope>
    <source>
        <strain evidence="3">Pf12B</strain>
    </source>
</reference>
<protein>
    <recommendedName>
        <fullName evidence="4">DUF2868 domain-containing protein</fullName>
    </recommendedName>
</protein>
<keyword evidence="1" id="KW-0812">Transmembrane</keyword>
<keyword evidence="1" id="KW-1133">Transmembrane helix</keyword>
<keyword evidence="3" id="KW-1185">Reference proteome</keyword>
<dbReference type="Pfam" id="PF11067">
    <property type="entry name" value="DUF2868"/>
    <property type="match status" value="1"/>
</dbReference>
<feature type="transmembrane region" description="Helical" evidence="1">
    <location>
        <begin position="117"/>
        <end position="141"/>
    </location>
</feature>
<evidence type="ECO:0008006" key="4">
    <source>
        <dbReference type="Google" id="ProtNLM"/>
    </source>
</evidence>
<dbReference type="OrthoDB" id="5417513at2"/>
<feature type="transmembrane region" description="Helical" evidence="1">
    <location>
        <begin position="299"/>
        <end position="321"/>
    </location>
</feature>
<proteinExistence type="predicted"/>
<gene>
    <name evidence="2" type="ORF">DPF_0416</name>
</gene>
<feature type="transmembrane region" description="Helical" evidence="1">
    <location>
        <begin position="202"/>
        <end position="228"/>
    </location>
</feature>
<dbReference type="Proteomes" id="UP000095200">
    <property type="component" value="Unassembled WGS sequence"/>
</dbReference>
<name>A0A194AG21_9BACT</name>
<dbReference type="RefSeq" id="WP_069857220.1">
    <property type="nucleotide sequence ID" value="NZ_BDFE01000006.1"/>
</dbReference>
<accession>A0A194AG21</accession>
<dbReference type="STRING" id="1592317.DPF_0416"/>
<evidence type="ECO:0000256" key="1">
    <source>
        <dbReference type="SAM" id="Phobius"/>
    </source>
</evidence>
<dbReference type="EMBL" id="BDFE01000006">
    <property type="protein sequence ID" value="GAU07719.1"/>
    <property type="molecule type" value="Genomic_DNA"/>
</dbReference>
<evidence type="ECO:0000313" key="2">
    <source>
        <dbReference type="EMBL" id="GAU07719.1"/>
    </source>
</evidence>
<dbReference type="InterPro" id="IPR021296">
    <property type="entry name" value="DUF2868"/>
</dbReference>
<comment type="caution">
    <text evidence="2">The sequence shown here is derived from an EMBL/GenBank/DDBJ whole genome shotgun (WGS) entry which is preliminary data.</text>
</comment>
<evidence type="ECO:0000313" key="3">
    <source>
        <dbReference type="Proteomes" id="UP000095200"/>
    </source>
</evidence>
<keyword evidence="1" id="KW-0472">Membrane</keyword>
<organism evidence="2 3">
    <name type="scientific">Desulfoplanes formicivorans</name>
    <dbReference type="NCBI Taxonomy" id="1592317"/>
    <lineage>
        <taxon>Bacteria</taxon>
        <taxon>Pseudomonadati</taxon>
        <taxon>Thermodesulfobacteriota</taxon>
        <taxon>Desulfovibrionia</taxon>
        <taxon>Desulfovibrionales</taxon>
        <taxon>Desulfoplanaceae</taxon>
        <taxon>Desulfoplanes</taxon>
    </lineage>
</organism>
<sequence length="527" mass="58615">MHWNLADILDLEYFLRMDADQDATRLSKRDRTIFLTAYKDQEALHLHTPEDKQQALFTWLGHRKDQAREKSQILFPGQLITGTLGTVALCLAFFGLCAGASMALALLTYTGKAPINIFNYLLVLILPQILLLLVLVVVFGLRQVTRFPASPSPMLGLLGRATSGLARRFASRVLTTLSSADRTAFLATLGSAGSWKQTYGRLFFWPLFSLAQVVGVMFNLGALGATLIRVMGSDLAFGWQSTLRISGQAVHDFVAAIALPWSWFVPQGIAYPSLEQIAGSKMILKEGMYHLATPDLVSWWPFLCLALICYGLLPRVLLLGLSRYAGNRVVREHPFSSPDIDRLLFRMTTPLVETTPRDFKQTTTQQIAAPSLQPAPVVPLPRDSKQEVLTVLVPEELADQCPFEQLYQAILQGTGISPSSHVLLDPYEQDTLLTRLRNMTWHENRARVVILQEAWQPPIRELLDFVTTLSALFDHPAMITIALIGKPASETILTPPDDVNAKVWQDLVARLANPTIEVIKLRTAHAS</sequence>